<dbReference type="PANTHER" id="PTHR38224:SF1">
    <property type="entry name" value="PHLOEM SPECIFIC PROTEIN"/>
    <property type="match status" value="1"/>
</dbReference>
<protein>
    <submittedName>
        <fullName evidence="1">Uncharacterized protein</fullName>
    </submittedName>
</protein>
<sequence length="128" mass="14910">MLLILSTCDCRKMSRSYEYPTKRQNGSDYYSHVQRIVRAPSVLTEVPHYGQTLFNNQASVREDYGGYQEKQRIPEAHKSVKVTERVTQSDKNGNRVVFEETVDVQADGFIEDKHKGFELCKWKTFKGR</sequence>
<keyword evidence="2" id="KW-1185">Reference proteome</keyword>
<dbReference type="Proteomes" id="UP000006882">
    <property type="component" value="Chromosome G5"/>
</dbReference>
<accession>A0A251P9G4</accession>
<organism evidence="1 2">
    <name type="scientific">Prunus persica</name>
    <name type="common">Peach</name>
    <name type="synonym">Amygdalus persica</name>
    <dbReference type="NCBI Taxonomy" id="3760"/>
    <lineage>
        <taxon>Eukaryota</taxon>
        <taxon>Viridiplantae</taxon>
        <taxon>Streptophyta</taxon>
        <taxon>Embryophyta</taxon>
        <taxon>Tracheophyta</taxon>
        <taxon>Spermatophyta</taxon>
        <taxon>Magnoliopsida</taxon>
        <taxon>eudicotyledons</taxon>
        <taxon>Gunneridae</taxon>
        <taxon>Pentapetalae</taxon>
        <taxon>rosids</taxon>
        <taxon>fabids</taxon>
        <taxon>Rosales</taxon>
        <taxon>Rosaceae</taxon>
        <taxon>Amygdaloideae</taxon>
        <taxon>Amygdaleae</taxon>
        <taxon>Prunus</taxon>
    </lineage>
</organism>
<dbReference type="EMBL" id="CM007655">
    <property type="protein sequence ID" value="ONI08221.1"/>
    <property type="molecule type" value="Genomic_DNA"/>
</dbReference>
<name>A0A251P9G4_PRUPE</name>
<gene>
    <name evidence="1" type="ORF">PRUPE_5G165500</name>
</gene>
<dbReference type="Gramene" id="ONI08221">
    <property type="protein sequence ID" value="ONI08221"/>
    <property type="gene ID" value="PRUPE_5G165500"/>
</dbReference>
<evidence type="ECO:0000313" key="2">
    <source>
        <dbReference type="Proteomes" id="UP000006882"/>
    </source>
</evidence>
<dbReference type="eggNOG" id="ENOG502S9E0">
    <property type="taxonomic scope" value="Eukaryota"/>
</dbReference>
<dbReference type="AlphaFoldDB" id="A0A251P9G4"/>
<proteinExistence type="predicted"/>
<evidence type="ECO:0000313" key="1">
    <source>
        <dbReference type="EMBL" id="ONI08221.1"/>
    </source>
</evidence>
<dbReference type="PANTHER" id="PTHR38224">
    <property type="entry name" value="PHLOEM SPECIFIC PROTEIN"/>
    <property type="match status" value="1"/>
</dbReference>
<reference evidence="1 2" key="1">
    <citation type="journal article" date="2013" name="Nat. Genet.">
        <title>The high-quality draft genome of peach (Prunus persica) identifies unique patterns of genetic diversity, domestication and genome evolution.</title>
        <authorList>
            <consortium name="International Peach Genome Initiative"/>
            <person name="Verde I."/>
            <person name="Abbott A.G."/>
            <person name="Scalabrin S."/>
            <person name="Jung S."/>
            <person name="Shu S."/>
            <person name="Marroni F."/>
            <person name="Zhebentyayeva T."/>
            <person name="Dettori M.T."/>
            <person name="Grimwood J."/>
            <person name="Cattonaro F."/>
            <person name="Zuccolo A."/>
            <person name="Rossini L."/>
            <person name="Jenkins J."/>
            <person name="Vendramin E."/>
            <person name="Meisel L.A."/>
            <person name="Decroocq V."/>
            <person name="Sosinski B."/>
            <person name="Prochnik S."/>
            <person name="Mitros T."/>
            <person name="Policriti A."/>
            <person name="Cipriani G."/>
            <person name="Dondini L."/>
            <person name="Ficklin S."/>
            <person name="Goodstein D.M."/>
            <person name="Xuan P."/>
            <person name="Del Fabbro C."/>
            <person name="Aramini V."/>
            <person name="Copetti D."/>
            <person name="Gonzalez S."/>
            <person name="Horner D.S."/>
            <person name="Falchi R."/>
            <person name="Lucas S."/>
            <person name="Mica E."/>
            <person name="Maldonado J."/>
            <person name="Lazzari B."/>
            <person name="Bielenberg D."/>
            <person name="Pirona R."/>
            <person name="Miculan M."/>
            <person name="Barakat A."/>
            <person name="Testolin R."/>
            <person name="Stella A."/>
            <person name="Tartarini S."/>
            <person name="Tonutti P."/>
            <person name="Arus P."/>
            <person name="Orellana A."/>
            <person name="Wells C."/>
            <person name="Main D."/>
            <person name="Vizzotto G."/>
            <person name="Silva H."/>
            <person name="Salamini F."/>
            <person name="Schmutz J."/>
            <person name="Morgante M."/>
            <person name="Rokhsar D.S."/>
        </authorList>
    </citation>
    <scope>NUCLEOTIDE SEQUENCE [LARGE SCALE GENOMIC DNA]</scope>
    <source>
        <strain evidence="2">cv. Nemared</strain>
    </source>
</reference>